<feature type="transmembrane region" description="Helical" evidence="1">
    <location>
        <begin position="279"/>
        <end position="299"/>
    </location>
</feature>
<feature type="transmembrane region" description="Helical" evidence="1">
    <location>
        <begin position="319"/>
        <end position="340"/>
    </location>
</feature>
<accession>A0A0E3Q5U0</accession>
<feature type="transmembrane region" description="Helical" evidence="1">
    <location>
        <begin position="238"/>
        <end position="263"/>
    </location>
</feature>
<dbReference type="PATRIC" id="fig|1434123.4.peg.2304"/>
<dbReference type="AlphaFoldDB" id="A0A0E3Q5U0"/>
<gene>
    <name evidence="2" type="ORF">MSVAZ_1900</name>
</gene>
<dbReference type="HOGENOM" id="CLU_474612_0_0_2"/>
<evidence type="ECO:0000313" key="3">
    <source>
        <dbReference type="Proteomes" id="UP000033096"/>
    </source>
</evidence>
<feature type="transmembrane region" description="Helical" evidence="1">
    <location>
        <begin position="352"/>
        <end position="371"/>
    </location>
</feature>
<proteinExistence type="predicted"/>
<feature type="transmembrane region" description="Helical" evidence="1">
    <location>
        <begin position="112"/>
        <end position="132"/>
    </location>
</feature>
<name>A0A0E3Q5U0_9EURY</name>
<keyword evidence="1" id="KW-1133">Transmembrane helix</keyword>
<feature type="transmembrane region" description="Helical" evidence="1">
    <location>
        <begin position="138"/>
        <end position="156"/>
    </location>
</feature>
<dbReference type="RefSeq" id="WP_048120667.1">
    <property type="nucleotide sequence ID" value="NZ_CP009520.1"/>
</dbReference>
<protein>
    <submittedName>
        <fullName evidence="2">Uncharacterized protein</fullName>
    </submittedName>
</protein>
<keyword evidence="3" id="KW-1185">Reference proteome</keyword>
<dbReference type="GeneID" id="24810355"/>
<keyword evidence="1" id="KW-0472">Membrane</keyword>
<sequence>MGRGSGVCKFLLIIFTFSLLVQGTWAAEANNETNTNSNDTIAEINGSINGKINGTIYNETNKTIIGTINGTVNGTVDGTVRNTQMFSWALLLPLFFGCFLFLGWVCRYFPELTSCFVLLMLLLLLAVILLIGSTKSNLVLLSIPLVLLLLLYELYYEIKELDSKNRKLNFVLLLDAILLIYFIIVLSNFTKYILVLEYILVILVTILLIHLLLLYVAYNKYTKIEDDTKLDRNIEENFLFKARSINIIGALLIWPAILVYFYYYKIQYVTFNGIEDLKFPVYIITASLIGIISYSLLSIEQNFSYLIPEYEKLSKVWSYLRRFLIAPFIAIIGFYLLIYLLHINMAGDLKDINHFFVFVFSFIVGAFTKTIEEWIYAWVQKFLPGDKKIEFESRIQNEVKNSDFVKKLGLDEEVAYRLYNAKIRKIDELAFCNPKYLFNKFNSNIRDLEGADLPAEKSYLIESIRMYVKMAQEYKGMDEKSELVKELGMGRDLAFKLYYFADIRNIDDLKNCNPNDVFEKICDCKSEAEALANSENKNIEKVYEELCGYSMTKIKEFQEKAQKAEKIAGGISLS</sequence>
<dbReference type="KEGG" id="mvc:MSVAZ_1900"/>
<dbReference type="Proteomes" id="UP000033096">
    <property type="component" value="Chromosome"/>
</dbReference>
<keyword evidence="1" id="KW-0812">Transmembrane</keyword>
<dbReference type="EMBL" id="CP009520">
    <property type="protein sequence ID" value="AKB44169.1"/>
    <property type="molecule type" value="Genomic_DNA"/>
</dbReference>
<evidence type="ECO:0000313" key="2">
    <source>
        <dbReference type="EMBL" id="AKB44169.1"/>
    </source>
</evidence>
<reference evidence="2 3" key="1">
    <citation type="submission" date="2014-07" db="EMBL/GenBank/DDBJ databases">
        <title>Methanogenic archaea and the global carbon cycle.</title>
        <authorList>
            <person name="Henriksen J.R."/>
            <person name="Luke J."/>
            <person name="Reinhart S."/>
            <person name="Benedict M.N."/>
            <person name="Youngblut N.D."/>
            <person name="Metcalf M.E."/>
            <person name="Whitaker R.J."/>
            <person name="Metcalf W.W."/>
        </authorList>
    </citation>
    <scope>NUCLEOTIDE SEQUENCE [LARGE SCALE GENOMIC DNA]</scope>
    <source>
        <strain evidence="2 3">Z-761</strain>
    </source>
</reference>
<feature type="transmembrane region" description="Helical" evidence="1">
    <location>
        <begin position="192"/>
        <end position="217"/>
    </location>
</feature>
<feature type="transmembrane region" description="Helical" evidence="1">
    <location>
        <begin position="85"/>
        <end position="105"/>
    </location>
</feature>
<feature type="transmembrane region" description="Helical" evidence="1">
    <location>
        <begin position="168"/>
        <end position="186"/>
    </location>
</feature>
<organism evidence="2 3">
    <name type="scientific">Methanosarcina vacuolata Z-761</name>
    <dbReference type="NCBI Taxonomy" id="1434123"/>
    <lineage>
        <taxon>Archaea</taxon>
        <taxon>Methanobacteriati</taxon>
        <taxon>Methanobacteriota</taxon>
        <taxon>Stenosarchaea group</taxon>
        <taxon>Methanomicrobia</taxon>
        <taxon>Methanosarcinales</taxon>
        <taxon>Methanosarcinaceae</taxon>
        <taxon>Methanosarcina</taxon>
    </lineage>
</organism>
<evidence type="ECO:0000256" key="1">
    <source>
        <dbReference type="SAM" id="Phobius"/>
    </source>
</evidence>